<protein>
    <recommendedName>
        <fullName evidence="2">Calcineurin-like phosphoesterase domain-containing protein</fullName>
    </recommendedName>
</protein>
<dbReference type="Proteomes" id="UP000051863">
    <property type="component" value="Unassembled WGS sequence"/>
</dbReference>
<keyword evidence="1" id="KW-0812">Transmembrane</keyword>
<dbReference type="CDD" id="cd07385">
    <property type="entry name" value="MPP_YkuE_C"/>
    <property type="match status" value="1"/>
</dbReference>
<dbReference type="Pfam" id="PF00149">
    <property type="entry name" value="Metallophos"/>
    <property type="match status" value="1"/>
</dbReference>
<proteinExistence type="predicted"/>
<dbReference type="RefSeq" id="WP_083491261.1">
    <property type="nucleotide sequence ID" value="NZ_LDJJ01000033.1"/>
</dbReference>
<gene>
    <name evidence="3" type="ORF">ABB27_10555</name>
</gene>
<keyword evidence="1" id="KW-0472">Membrane</keyword>
<dbReference type="AlphaFoldDB" id="A0A0R0CNI2"/>
<dbReference type="PANTHER" id="PTHR31302:SF0">
    <property type="entry name" value="TRANSMEMBRANE PROTEIN WITH METALLOPHOSPHOESTERASE DOMAIN"/>
    <property type="match status" value="1"/>
</dbReference>
<dbReference type="OrthoDB" id="9780884at2"/>
<dbReference type="PANTHER" id="PTHR31302">
    <property type="entry name" value="TRANSMEMBRANE PROTEIN WITH METALLOPHOSPHOESTERASE DOMAIN-RELATED"/>
    <property type="match status" value="1"/>
</dbReference>
<evidence type="ECO:0000313" key="4">
    <source>
        <dbReference type="Proteomes" id="UP000051863"/>
    </source>
</evidence>
<organism evidence="3 4">
    <name type="scientific">Stenotrophomonas terrae</name>
    <dbReference type="NCBI Taxonomy" id="405446"/>
    <lineage>
        <taxon>Bacteria</taxon>
        <taxon>Pseudomonadati</taxon>
        <taxon>Pseudomonadota</taxon>
        <taxon>Gammaproteobacteria</taxon>
        <taxon>Lysobacterales</taxon>
        <taxon>Lysobacteraceae</taxon>
        <taxon>Stenotrophomonas</taxon>
    </lineage>
</organism>
<dbReference type="Gene3D" id="3.60.21.10">
    <property type="match status" value="1"/>
</dbReference>
<feature type="transmembrane region" description="Helical" evidence="1">
    <location>
        <begin position="102"/>
        <end position="125"/>
    </location>
</feature>
<feature type="domain" description="Calcineurin-like phosphoesterase" evidence="2">
    <location>
        <begin position="150"/>
        <end position="323"/>
    </location>
</feature>
<accession>A0A0R0CNI2</accession>
<dbReference type="PATRIC" id="fig|405446.3.peg.1602"/>
<evidence type="ECO:0000256" key="1">
    <source>
        <dbReference type="SAM" id="Phobius"/>
    </source>
</evidence>
<comment type="caution">
    <text evidence="3">The sequence shown here is derived from an EMBL/GenBank/DDBJ whole genome shotgun (WGS) entry which is preliminary data.</text>
</comment>
<evidence type="ECO:0000259" key="2">
    <source>
        <dbReference type="Pfam" id="PF00149"/>
    </source>
</evidence>
<keyword evidence="1" id="KW-1133">Transmembrane helix</keyword>
<dbReference type="InterPro" id="IPR051158">
    <property type="entry name" value="Metallophosphoesterase_sf"/>
</dbReference>
<evidence type="ECO:0000313" key="3">
    <source>
        <dbReference type="EMBL" id="KRG67342.1"/>
    </source>
</evidence>
<feature type="transmembrane region" description="Helical" evidence="1">
    <location>
        <begin position="32"/>
        <end position="49"/>
    </location>
</feature>
<reference evidence="3 4" key="1">
    <citation type="submission" date="2015-05" db="EMBL/GenBank/DDBJ databases">
        <title>Genome sequencing and analysis of members of genus Stenotrophomonas.</title>
        <authorList>
            <person name="Patil P.P."/>
            <person name="Midha S."/>
            <person name="Patil P.B."/>
        </authorList>
    </citation>
    <scope>NUCLEOTIDE SEQUENCE [LARGE SCALE GENOMIC DNA]</scope>
    <source>
        <strain evidence="3 4">DSM 18941</strain>
    </source>
</reference>
<dbReference type="SUPFAM" id="SSF56300">
    <property type="entry name" value="Metallo-dependent phosphatases"/>
    <property type="match status" value="1"/>
</dbReference>
<name>A0A0R0CNI2_9GAMM</name>
<keyword evidence="4" id="KW-1185">Reference proteome</keyword>
<dbReference type="EMBL" id="LDJJ01000033">
    <property type="protein sequence ID" value="KRG67342.1"/>
    <property type="molecule type" value="Genomic_DNA"/>
</dbReference>
<feature type="transmembrane region" description="Helical" evidence="1">
    <location>
        <begin position="61"/>
        <end position="82"/>
    </location>
</feature>
<dbReference type="InterPro" id="IPR004843">
    <property type="entry name" value="Calcineurin-like_PHP"/>
</dbReference>
<sequence length="395" mass="43477">MTLFVSLILPLLAIWLWWPVNPLSKRQRRWRMGVSIGLALLGLSFATLWRMDVFSYSVEAWIQLVFGWVLVMFVLLLAFLLLREAGWLLSRLLPRRSGLAALWHGTGFNHGAATVIVLLATLGIYNGLKPPQVHERDLVVPHLPKEMDGLRVAVLADLHISPVKRTWRTQRIVDATLAAKPDMIVLPGDMADGGLEDSGRFAEPLALLKAPYGVWLAPGNHEYYYDYSAWMAHFRQMGLGVLENQSALLTINGRKLVVSGIGDLAALKPTSYMHGGLAPDMQAVVDGGRGGDVHVLLAHQPKQARAAAATGAIDLQISGHTHGGHMLGFDRWVVAPFNHGYVRGEYRVREMALFVSSGVGQWDGFTARLGVPSSIDVLVLRSPAESTEQRRSVLP</sequence>
<dbReference type="GO" id="GO:0016787">
    <property type="term" value="F:hydrolase activity"/>
    <property type="evidence" value="ECO:0007669"/>
    <property type="project" value="InterPro"/>
</dbReference>
<dbReference type="InterPro" id="IPR029052">
    <property type="entry name" value="Metallo-depent_PP-like"/>
</dbReference>